<dbReference type="Pfam" id="PF00650">
    <property type="entry name" value="CRAL_TRIO"/>
    <property type="match status" value="1"/>
</dbReference>
<gene>
    <name evidence="2" type="ORF">MELIAE_LOCUS6154</name>
</gene>
<organism evidence="2 3">
    <name type="scientific">Brassicogethes aeneus</name>
    <name type="common">Rape pollen beetle</name>
    <name type="synonym">Meligethes aeneus</name>
    <dbReference type="NCBI Taxonomy" id="1431903"/>
    <lineage>
        <taxon>Eukaryota</taxon>
        <taxon>Metazoa</taxon>
        <taxon>Ecdysozoa</taxon>
        <taxon>Arthropoda</taxon>
        <taxon>Hexapoda</taxon>
        <taxon>Insecta</taxon>
        <taxon>Pterygota</taxon>
        <taxon>Neoptera</taxon>
        <taxon>Endopterygota</taxon>
        <taxon>Coleoptera</taxon>
        <taxon>Polyphaga</taxon>
        <taxon>Cucujiformia</taxon>
        <taxon>Nitidulidae</taxon>
        <taxon>Meligethinae</taxon>
        <taxon>Brassicogethes</taxon>
    </lineage>
</organism>
<dbReference type="PRINTS" id="PR00180">
    <property type="entry name" value="CRETINALDHBP"/>
</dbReference>
<dbReference type="EMBL" id="OV121135">
    <property type="protein sequence ID" value="CAH0554607.1"/>
    <property type="molecule type" value="Genomic_DNA"/>
</dbReference>
<accession>A0A9P0B446</accession>
<dbReference type="Gene3D" id="3.40.525.10">
    <property type="entry name" value="CRAL-TRIO lipid binding domain"/>
    <property type="match status" value="1"/>
</dbReference>
<dbReference type="PANTHER" id="PTHR10174:SF224">
    <property type="entry name" value="RETINOL-BINDING PROTEIN PINTA"/>
    <property type="match status" value="1"/>
</dbReference>
<dbReference type="PROSITE" id="PS50191">
    <property type="entry name" value="CRAL_TRIO"/>
    <property type="match status" value="1"/>
</dbReference>
<evidence type="ECO:0000313" key="2">
    <source>
        <dbReference type="EMBL" id="CAH0554607.1"/>
    </source>
</evidence>
<dbReference type="InterPro" id="IPR036273">
    <property type="entry name" value="CRAL/TRIO_N_dom_sf"/>
</dbReference>
<dbReference type="GO" id="GO:1902936">
    <property type="term" value="F:phosphatidylinositol bisphosphate binding"/>
    <property type="evidence" value="ECO:0007669"/>
    <property type="project" value="TreeGrafter"/>
</dbReference>
<keyword evidence="3" id="KW-1185">Reference proteome</keyword>
<dbReference type="Proteomes" id="UP001154078">
    <property type="component" value="Chromosome 4"/>
</dbReference>
<dbReference type="InterPro" id="IPR001251">
    <property type="entry name" value="CRAL-TRIO_dom"/>
</dbReference>
<proteinExistence type="predicted"/>
<dbReference type="GO" id="GO:0016020">
    <property type="term" value="C:membrane"/>
    <property type="evidence" value="ECO:0007669"/>
    <property type="project" value="TreeGrafter"/>
</dbReference>
<dbReference type="SUPFAM" id="SSF52087">
    <property type="entry name" value="CRAL/TRIO domain"/>
    <property type="match status" value="1"/>
</dbReference>
<reference evidence="2" key="1">
    <citation type="submission" date="2021-12" db="EMBL/GenBank/DDBJ databases">
        <authorList>
            <person name="King R."/>
        </authorList>
    </citation>
    <scope>NUCLEOTIDE SEQUENCE</scope>
</reference>
<evidence type="ECO:0000313" key="3">
    <source>
        <dbReference type="Proteomes" id="UP001154078"/>
    </source>
</evidence>
<dbReference type="AlphaFoldDB" id="A0A9P0B446"/>
<sequence length="288" mass="33648">MTSAEKYVFLLDEESKKYAEENLNESDENRDSCLTEIRDWLEENKHLNARPEDKYILPFLRGCKFDLDKTKVKISNFYTMKRDRPEWFSNRDPLSPEIQQLVRLGVFLPLPVLHDNKLVVIIKTAVHNPKIHSQDDVFKAGKMILEIACMESEYSSIYGVIAIFDMSGLSLAHARQLPPSVIKKVVYAWQNYHCRPKQLEFINAPTYVNVVLNIFRSFMSDKLKGRVQVHFSGYDSLYKAVGRDVLPEEYGGNGGKISELIQYWENKLVEYSDWFREDEVYKAKDEKK</sequence>
<feature type="domain" description="CRAL-TRIO" evidence="1">
    <location>
        <begin position="95"/>
        <end position="258"/>
    </location>
</feature>
<dbReference type="CDD" id="cd00170">
    <property type="entry name" value="SEC14"/>
    <property type="match status" value="1"/>
</dbReference>
<dbReference type="OrthoDB" id="6682367at2759"/>
<dbReference type="InterPro" id="IPR036865">
    <property type="entry name" value="CRAL-TRIO_dom_sf"/>
</dbReference>
<dbReference type="SUPFAM" id="SSF46938">
    <property type="entry name" value="CRAL/TRIO N-terminal domain"/>
    <property type="match status" value="1"/>
</dbReference>
<protein>
    <recommendedName>
        <fullName evidence="1">CRAL-TRIO domain-containing protein</fullName>
    </recommendedName>
</protein>
<dbReference type="SMART" id="SM00516">
    <property type="entry name" value="SEC14"/>
    <property type="match status" value="1"/>
</dbReference>
<dbReference type="Gene3D" id="1.10.8.20">
    <property type="entry name" value="N-terminal domain of phosphatidylinositol transfer protein sec14p"/>
    <property type="match status" value="1"/>
</dbReference>
<dbReference type="Gene3D" id="1.20.5.1200">
    <property type="entry name" value="Alpha-tocopherol transfer"/>
    <property type="match status" value="1"/>
</dbReference>
<evidence type="ECO:0000259" key="1">
    <source>
        <dbReference type="PROSITE" id="PS50191"/>
    </source>
</evidence>
<name>A0A9P0B446_BRAAE</name>
<dbReference type="PANTHER" id="PTHR10174">
    <property type="entry name" value="ALPHA-TOCOPHEROL TRANSFER PROTEIN-RELATED"/>
    <property type="match status" value="1"/>
</dbReference>